<sequence length="141" mass="15416">MKKAILAGILLTNSLISYATSPEGNWINLDDKTGQKKAIVNIIQTQRGELIGKIIKLLQKPGAICDKCTGNNKNKPIEGMVILWGLKPDGENEWTGGEILDPSSGKTYKLKIKLSSDGKTLEVHGYIGVSLLGRTQVWQKQ</sequence>
<evidence type="ECO:0000313" key="4">
    <source>
        <dbReference type="Proteomes" id="UP000254601"/>
    </source>
</evidence>
<dbReference type="RefSeq" id="WP_072576106.1">
    <property type="nucleotide sequence ID" value="NZ_LWHB01000050.1"/>
</dbReference>
<dbReference type="EMBL" id="UHIC01000001">
    <property type="protein sequence ID" value="SUO97552.1"/>
    <property type="molecule type" value="Genomic_DNA"/>
</dbReference>
<dbReference type="Pfam" id="PF09917">
    <property type="entry name" value="DUF2147"/>
    <property type="match status" value="1"/>
</dbReference>
<protein>
    <submittedName>
        <fullName evidence="3">Uncharacterized protein conserved in bacteria</fullName>
    </submittedName>
</protein>
<gene>
    <name evidence="3" type="ORF">NCTC13337_02493</name>
</gene>
<feature type="signal peptide" evidence="1">
    <location>
        <begin position="1"/>
        <end position="19"/>
    </location>
</feature>
<name>A0A380MZ10_9GAMM</name>
<evidence type="ECO:0000256" key="1">
    <source>
        <dbReference type="SAM" id="SignalP"/>
    </source>
</evidence>
<dbReference type="Proteomes" id="UP000254601">
    <property type="component" value="Unassembled WGS sequence"/>
</dbReference>
<reference evidence="3 4" key="1">
    <citation type="submission" date="2018-06" db="EMBL/GenBank/DDBJ databases">
        <authorList>
            <consortium name="Pathogen Informatics"/>
            <person name="Doyle S."/>
        </authorList>
    </citation>
    <scope>NUCLEOTIDE SEQUENCE [LARGE SCALE GENOMIC DNA]</scope>
    <source>
        <strain evidence="3 4">NCTC13337</strain>
    </source>
</reference>
<dbReference type="OrthoDB" id="9814399at2"/>
<dbReference type="Gene3D" id="2.40.128.520">
    <property type="match status" value="1"/>
</dbReference>
<keyword evidence="1" id="KW-0732">Signal</keyword>
<dbReference type="AlphaFoldDB" id="A0A380MZ10"/>
<feature type="chain" id="PRO_5016730920" evidence="1">
    <location>
        <begin position="20"/>
        <end position="141"/>
    </location>
</feature>
<dbReference type="PANTHER" id="PTHR36919:SF3">
    <property type="entry name" value="BLL5882 PROTEIN"/>
    <property type="match status" value="1"/>
</dbReference>
<evidence type="ECO:0000259" key="2">
    <source>
        <dbReference type="Pfam" id="PF09917"/>
    </source>
</evidence>
<dbReference type="InterPro" id="IPR019223">
    <property type="entry name" value="DUF2147"/>
</dbReference>
<feature type="domain" description="DUF2147" evidence="2">
    <location>
        <begin position="24"/>
        <end position="140"/>
    </location>
</feature>
<organism evidence="3 4">
    <name type="scientific">Suttonella ornithocola</name>
    <dbReference type="NCBI Taxonomy" id="279832"/>
    <lineage>
        <taxon>Bacteria</taxon>
        <taxon>Pseudomonadati</taxon>
        <taxon>Pseudomonadota</taxon>
        <taxon>Gammaproteobacteria</taxon>
        <taxon>Cardiobacteriales</taxon>
        <taxon>Cardiobacteriaceae</taxon>
        <taxon>Suttonella</taxon>
    </lineage>
</organism>
<proteinExistence type="predicted"/>
<evidence type="ECO:0000313" key="3">
    <source>
        <dbReference type="EMBL" id="SUO97552.1"/>
    </source>
</evidence>
<dbReference type="PANTHER" id="PTHR36919">
    <property type="entry name" value="BLR1215 PROTEIN"/>
    <property type="match status" value="1"/>
</dbReference>
<accession>A0A380MZ10</accession>
<keyword evidence="4" id="KW-1185">Reference proteome</keyword>